<keyword evidence="8 13" id="KW-0630">Potassium</keyword>
<evidence type="ECO:0000256" key="14">
    <source>
        <dbReference type="PIRSR" id="PIRSR000130-1"/>
    </source>
</evidence>
<evidence type="ECO:0000256" key="10">
    <source>
        <dbReference type="ARBA" id="ARBA00023027"/>
    </source>
</evidence>
<comment type="subunit">
    <text evidence="3 13">Homotetramer.</text>
</comment>
<protein>
    <recommendedName>
        <fullName evidence="13 20">Inosine-5'-monophosphate dehydrogenase</fullName>
        <shortName evidence="13">IMP dehydrogenase</shortName>
        <shortName evidence="13">IMPD</shortName>
        <shortName evidence="13">IMPDH</shortName>
        <ecNumber evidence="13 20">1.1.1.205</ecNumber>
    </recommendedName>
</protein>
<gene>
    <name evidence="13" type="primary">guaB</name>
    <name evidence="22" type="ORF">SAMN05661099_1379</name>
</gene>
<evidence type="ECO:0000256" key="18">
    <source>
        <dbReference type="PROSITE-ProRule" id="PRU00703"/>
    </source>
</evidence>
<feature type="binding site" description="in other chain" evidence="13 17">
    <location>
        <position position="305"/>
    </location>
    <ligand>
        <name>K(+)</name>
        <dbReference type="ChEBI" id="CHEBI:29103"/>
        <note>ligand shared between two tetrameric partners</note>
    </ligand>
</feature>
<keyword evidence="4 13" id="KW-0479">Metal-binding</keyword>
<feature type="binding site" evidence="16">
    <location>
        <begin position="251"/>
        <end position="253"/>
    </location>
    <ligand>
        <name>NAD(+)</name>
        <dbReference type="ChEBI" id="CHEBI:57540"/>
    </ligand>
</feature>
<dbReference type="PANTHER" id="PTHR11911:SF111">
    <property type="entry name" value="INOSINE-5'-MONOPHOSPHATE DEHYDROGENASE"/>
    <property type="match status" value="1"/>
</dbReference>
<organism evidence="22 23">
    <name type="scientific">Daejeonella lutea</name>
    <dbReference type="NCBI Taxonomy" id="572036"/>
    <lineage>
        <taxon>Bacteria</taxon>
        <taxon>Pseudomonadati</taxon>
        <taxon>Bacteroidota</taxon>
        <taxon>Sphingobacteriia</taxon>
        <taxon>Sphingobacteriales</taxon>
        <taxon>Sphingobacteriaceae</taxon>
        <taxon>Daejeonella</taxon>
    </lineage>
</organism>
<dbReference type="PIRSF" id="PIRSF000130">
    <property type="entry name" value="IMPDH"/>
    <property type="match status" value="1"/>
</dbReference>
<evidence type="ECO:0000256" key="6">
    <source>
        <dbReference type="ARBA" id="ARBA00022749"/>
    </source>
</evidence>
<dbReference type="GO" id="GO:0000166">
    <property type="term" value="F:nucleotide binding"/>
    <property type="evidence" value="ECO:0007669"/>
    <property type="project" value="UniProtKB-UniRule"/>
</dbReference>
<dbReference type="Pfam" id="PF00571">
    <property type="entry name" value="CBS"/>
    <property type="match status" value="2"/>
</dbReference>
<feature type="binding site" evidence="13">
    <location>
        <position position="473"/>
    </location>
    <ligand>
        <name>K(+)</name>
        <dbReference type="ChEBI" id="CHEBI:29103"/>
        <note>ligand shared between two tetrameric partners</note>
    </ligand>
</feature>
<feature type="domain" description="CBS" evidence="21">
    <location>
        <begin position="157"/>
        <end position="214"/>
    </location>
</feature>
<dbReference type="Proteomes" id="UP000189981">
    <property type="component" value="Unassembled WGS sequence"/>
</dbReference>
<comment type="pathway">
    <text evidence="13 20">Purine metabolism; XMP biosynthesis via de novo pathway; XMP from IMP: step 1/1.</text>
</comment>
<evidence type="ECO:0000256" key="5">
    <source>
        <dbReference type="ARBA" id="ARBA00022737"/>
    </source>
</evidence>
<dbReference type="CDD" id="cd00381">
    <property type="entry name" value="IMPDH"/>
    <property type="match status" value="1"/>
</dbReference>
<evidence type="ECO:0000259" key="21">
    <source>
        <dbReference type="PROSITE" id="PS51371"/>
    </source>
</evidence>
<comment type="catalytic activity">
    <reaction evidence="12 13 20">
        <text>IMP + NAD(+) + H2O = XMP + NADH + H(+)</text>
        <dbReference type="Rhea" id="RHEA:11708"/>
        <dbReference type="ChEBI" id="CHEBI:15377"/>
        <dbReference type="ChEBI" id="CHEBI:15378"/>
        <dbReference type="ChEBI" id="CHEBI:57464"/>
        <dbReference type="ChEBI" id="CHEBI:57540"/>
        <dbReference type="ChEBI" id="CHEBI:57945"/>
        <dbReference type="ChEBI" id="CHEBI:58053"/>
        <dbReference type="EC" id="1.1.1.205"/>
    </reaction>
</comment>
<evidence type="ECO:0000313" key="23">
    <source>
        <dbReference type="Proteomes" id="UP000189981"/>
    </source>
</evidence>
<dbReference type="AlphaFoldDB" id="A0A1T5B813"/>
<dbReference type="PANTHER" id="PTHR11911">
    <property type="entry name" value="INOSINE-5-MONOPHOSPHATE DEHYDROGENASE RELATED"/>
    <property type="match status" value="1"/>
</dbReference>
<feature type="binding site" evidence="13">
    <location>
        <position position="472"/>
    </location>
    <ligand>
        <name>K(+)</name>
        <dbReference type="ChEBI" id="CHEBI:29103"/>
        <note>ligand shared between two tetrameric partners</note>
    </ligand>
</feature>
<dbReference type="PROSITE" id="PS00487">
    <property type="entry name" value="IMP_DH_GMP_RED"/>
    <property type="match status" value="1"/>
</dbReference>
<dbReference type="InterPro" id="IPR015875">
    <property type="entry name" value="IMP_DH/GMP_Rdtase_CS"/>
</dbReference>
<dbReference type="InterPro" id="IPR000644">
    <property type="entry name" value="CBS_dom"/>
</dbReference>
<dbReference type="OrthoDB" id="9805398at2"/>
<evidence type="ECO:0000256" key="17">
    <source>
        <dbReference type="PIRSR" id="PIRSR000130-4"/>
    </source>
</evidence>
<dbReference type="InterPro" id="IPR046342">
    <property type="entry name" value="CBS_dom_sf"/>
</dbReference>
<evidence type="ECO:0000256" key="4">
    <source>
        <dbReference type="ARBA" id="ARBA00022723"/>
    </source>
</evidence>
<comment type="activity regulation">
    <text evidence="13">Mycophenolic acid (MPA) is a non-competitive inhibitor that prevents formation of the closed enzyme conformation by binding to the same site as the amobile flap. In contrast, mizoribine monophosphate (MZP) is a competitive inhibitor that induces the closed conformation. MPA is a potent inhibitor of mammalian IMPDHs but a poor inhibitor of the bacterial enzymes. MZP is a more potent inhibitor of bacterial IMPDH.</text>
</comment>
<feature type="binding site" evidence="13 15">
    <location>
        <begin position="388"/>
        <end position="392"/>
    </location>
    <ligand>
        <name>IMP</name>
        <dbReference type="ChEBI" id="CHEBI:58053"/>
    </ligand>
</feature>
<dbReference type="SUPFAM" id="SSF54631">
    <property type="entry name" value="CBS-domain pair"/>
    <property type="match status" value="1"/>
</dbReference>
<feature type="binding site" evidence="13">
    <location>
        <position position="474"/>
    </location>
    <ligand>
        <name>K(+)</name>
        <dbReference type="ChEBI" id="CHEBI:29103"/>
        <note>ligand shared between two tetrameric partners</note>
    </ligand>
</feature>
<dbReference type="GO" id="GO:0006183">
    <property type="term" value="P:GTP biosynthetic process"/>
    <property type="evidence" value="ECO:0007669"/>
    <property type="project" value="TreeGrafter"/>
</dbReference>
<evidence type="ECO:0000256" key="20">
    <source>
        <dbReference type="RuleBase" id="RU003928"/>
    </source>
</evidence>
<feature type="binding site" evidence="13 15">
    <location>
        <position position="306"/>
    </location>
    <ligand>
        <name>IMP</name>
        <dbReference type="ChEBI" id="CHEBI:58053"/>
    </ligand>
</feature>
<keyword evidence="5" id="KW-0677">Repeat</keyword>
<feature type="binding site" evidence="13 15">
    <location>
        <begin position="341"/>
        <end position="343"/>
    </location>
    <ligand>
        <name>IMP</name>
        <dbReference type="ChEBI" id="CHEBI:58053"/>
    </ligand>
</feature>
<dbReference type="FunFam" id="3.20.20.70:FF:000003">
    <property type="entry name" value="GMP reductase"/>
    <property type="match status" value="1"/>
</dbReference>
<evidence type="ECO:0000256" key="3">
    <source>
        <dbReference type="ARBA" id="ARBA00011881"/>
    </source>
</evidence>
<dbReference type="InterPro" id="IPR001093">
    <property type="entry name" value="IMP_DH_GMPRt"/>
</dbReference>
<dbReference type="UniPathway" id="UPA00601">
    <property type="reaction ID" value="UER00295"/>
</dbReference>
<keyword evidence="10 13" id="KW-0520">NAD</keyword>
<feature type="binding site" evidence="13">
    <location>
        <position position="251"/>
    </location>
    <ligand>
        <name>NAD(+)</name>
        <dbReference type="ChEBI" id="CHEBI:57540"/>
    </ligand>
</feature>
<proteinExistence type="inferred from homology"/>
<evidence type="ECO:0000256" key="16">
    <source>
        <dbReference type="PIRSR" id="PIRSR000130-3"/>
    </source>
</evidence>
<comment type="function">
    <text evidence="13">Catalyzes the conversion of inosine 5'-phosphate (IMP) to xanthosine 5'-phosphate (XMP), the first committed and rate-limiting step in the de novo synthesis of guanine nucleotides, and therefore plays an important role in the regulation of cell growth.</text>
</comment>
<name>A0A1T5B813_9SPHI</name>
<feature type="domain" description="CBS" evidence="21">
    <location>
        <begin position="97"/>
        <end position="156"/>
    </location>
</feature>
<evidence type="ECO:0000256" key="15">
    <source>
        <dbReference type="PIRSR" id="PIRSR000130-2"/>
    </source>
</evidence>
<evidence type="ECO:0000256" key="13">
    <source>
        <dbReference type="HAMAP-Rule" id="MF_01964"/>
    </source>
</evidence>
<dbReference type="SUPFAM" id="SSF51412">
    <property type="entry name" value="Inosine monophosphate dehydrogenase (IMPDH)"/>
    <property type="match status" value="1"/>
</dbReference>
<feature type="active site" description="Thioimidate intermediate" evidence="13 14">
    <location>
        <position position="308"/>
    </location>
</feature>
<dbReference type="EMBL" id="FUYR01000001">
    <property type="protein sequence ID" value="SKB43033.1"/>
    <property type="molecule type" value="Genomic_DNA"/>
</dbReference>
<feature type="binding site" description="in other chain" evidence="13 17">
    <location>
        <position position="308"/>
    </location>
    <ligand>
        <name>K(+)</name>
        <dbReference type="ChEBI" id="CHEBI:29103"/>
        <note>ligand shared between two tetrameric partners</note>
    </ligand>
</feature>
<evidence type="ECO:0000256" key="7">
    <source>
        <dbReference type="ARBA" id="ARBA00022755"/>
    </source>
</evidence>
<dbReference type="SMART" id="SM01240">
    <property type="entry name" value="IMPDH"/>
    <property type="match status" value="1"/>
</dbReference>
<dbReference type="STRING" id="572036.SAMN05661099_1379"/>
<keyword evidence="11 18" id="KW-0129">CBS domain</keyword>
<reference evidence="23" key="1">
    <citation type="submission" date="2017-02" db="EMBL/GenBank/DDBJ databases">
        <authorList>
            <person name="Varghese N."/>
            <person name="Submissions S."/>
        </authorList>
    </citation>
    <scope>NUCLEOTIDE SEQUENCE [LARGE SCALE GENOMIC DNA]</scope>
    <source>
        <strain evidence="23">DSM 22385</strain>
    </source>
</reference>
<keyword evidence="7 13" id="KW-0658">Purine biosynthesis</keyword>
<evidence type="ECO:0000256" key="19">
    <source>
        <dbReference type="RuleBase" id="RU003927"/>
    </source>
</evidence>
<dbReference type="GO" id="GO:0046872">
    <property type="term" value="F:metal ion binding"/>
    <property type="evidence" value="ECO:0007669"/>
    <property type="project" value="UniProtKB-UniRule"/>
</dbReference>
<dbReference type="PROSITE" id="PS51371">
    <property type="entry name" value="CBS"/>
    <property type="match status" value="2"/>
</dbReference>
<feature type="binding site" evidence="13 15">
    <location>
        <position position="419"/>
    </location>
    <ligand>
        <name>IMP</name>
        <dbReference type="ChEBI" id="CHEBI:58053"/>
    </ligand>
</feature>
<comment type="cofactor">
    <cofactor evidence="1 13">
        <name>K(+)</name>
        <dbReference type="ChEBI" id="CHEBI:29103"/>
    </cofactor>
</comment>
<dbReference type="Pfam" id="PF00478">
    <property type="entry name" value="IMPDH"/>
    <property type="match status" value="1"/>
</dbReference>
<dbReference type="GO" id="GO:0006177">
    <property type="term" value="P:GMP biosynthetic process"/>
    <property type="evidence" value="ECO:0007669"/>
    <property type="project" value="UniProtKB-UniRule"/>
</dbReference>
<keyword evidence="9 13" id="KW-0560">Oxidoreductase</keyword>
<dbReference type="HAMAP" id="MF_01964">
    <property type="entry name" value="IMPDH"/>
    <property type="match status" value="1"/>
</dbReference>
<dbReference type="Gene3D" id="3.20.20.70">
    <property type="entry name" value="Aldolase class I"/>
    <property type="match status" value="1"/>
</dbReference>
<dbReference type="GO" id="GO:0003938">
    <property type="term" value="F:IMP dehydrogenase activity"/>
    <property type="evidence" value="ECO:0007669"/>
    <property type="project" value="UniProtKB-UniRule"/>
</dbReference>
<evidence type="ECO:0000256" key="12">
    <source>
        <dbReference type="ARBA" id="ARBA00048028"/>
    </source>
</evidence>
<feature type="binding site" evidence="13 15">
    <location>
        <begin position="364"/>
        <end position="365"/>
    </location>
    <ligand>
        <name>IMP</name>
        <dbReference type="ChEBI" id="CHEBI:58053"/>
    </ligand>
</feature>
<keyword evidence="6 13" id="KW-0332">GMP biosynthesis</keyword>
<evidence type="ECO:0000256" key="11">
    <source>
        <dbReference type="ARBA" id="ARBA00023122"/>
    </source>
</evidence>
<dbReference type="SMART" id="SM00116">
    <property type="entry name" value="CBS"/>
    <property type="match status" value="2"/>
</dbReference>
<dbReference type="InterPro" id="IPR005990">
    <property type="entry name" value="IMP_DH"/>
</dbReference>
<accession>A0A1T5B813</accession>
<feature type="active site" description="Proton acceptor" evidence="13 14">
    <location>
        <position position="404"/>
    </location>
</feature>
<keyword evidence="23" id="KW-1185">Reference proteome</keyword>
<dbReference type="NCBIfam" id="TIGR01302">
    <property type="entry name" value="IMP_dehydrog"/>
    <property type="match status" value="1"/>
</dbReference>
<evidence type="ECO:0000256" key="2">
    <source>
        <dbReference type="ARBA" id="ARBA00005502"/>
    </source>
</evidence>
<sequence length="489" mass="52370">MQLDPTKFVSEGLTYDDVLLIPAYSEVLPRDVDTSTYFTRNIKLNVPIVSAAMDTVTESGLAIAIAQAGGIGMLHKNMSIAAQADEVRKVKRSESGMIQDPVTLNEDALLSDAFIIIKEYKIGGIPVVDTDNKLVGIITNRDLRFQKDVKRPVRDVMTKENLITAPEGTTLSQAELILQDYKIEKLPVVDNNGCLIGLITFKDIQKFKNYPNACKDAHGRLRVGAAVGVTPDTLDRVDALVKAGVDVITIDTAHGHSRGVIEKLKEVKSKYPNLQVVVGNIATGEAAIALADAGADAVKVGIGPGSICTTRIIAGVGVPQLYAVYECAKALEGRGVPVIADGGIKQTGDIAKAIAAGASTIMAGSLFAGVEESPGETIIYEGRKFKSYRGMGSIEAMEQGSKDRYFQDVEDDIKKLVPEGIVGRVPFKGSLSEVMYQLIGGLRASMGYCGSATIKDLQNAKFVKITAAGMRESHPHDITITKEAPNYSR</sequence>
<dbReference type="CDD" id="cd04601">
    <property type="entry name" value="CBS_pair_IMPDH"/>
    <property type="match status" value="1"/>
</dbReference>
<evidence type="ECO:0000256" key="8">
    <source>
        <dbReference type="ARBA" id="ARBA00022958"/>
    </source>
</evidence>
<evidence type="ECO:0000313" key="22">
    <source>
        <dbReference type="EMBL" id="SKB43033.1"/>
    </source>
</evidence>
<comment type="similarity">
    <text evidence="2 13 19">Belongs to the IMPDH/GMPR family.</text>
</comment>
<dbReference type="EC" id="1.1.1.205" evidence="13 20"/>
<dbReference type="InterPro" id="IPR013785">
    <property type="entry name" value="Aldolase_TIM"/>
</dbReference>
<comment type="caution">
    <text evidence="13">Lacks conserved residue(s) required for the propagation of feature annotation.</text>
</comment>
<feature type="binding site" description="in other chain" evidence="13 17">
    <location>
        <position position="303"/>
    </location>
    <ligand>
        <name>K(+)</name>
        <dbReference type="ChEBI" id="CHEBI:29103"/>
        <note>ligand shared between two tetrameric partners</note>
    </ligand>
</feature>
<dbReference type="RefSeq" id="WP_079701862.1">
    <property type="nucleotide sequence ID" value="NZ_FUYR01000001.1"/>
</dbReference>
<evidence type="ECO:0000256" key="1">
    <source>
        <dbReference type="ARBA" id="ARBA00001958"/>
    </source>
</evidence>
<feature type="binding site" evidence="13 16">
    <location>
        <begin position="301"/>
        <end position="303"/>
    </location>
    <ligand>
        <name>NAD(+)</name>
        <dbReference type="ChEBI" id="CHEBI:57540"/>
    </ligand>
</feature>
<evidence type="ECO:0000256" key="9">
    <source>
        <dbReference type="ARBA" id="ARBA00023002"/>
    </source>
</evidence>